<proteinExistence type="predicted"/>
<dbReference type="InterPro" id="IPR043519">
    <property type="entry name" value="NT_sf"/>
</dbReference>
<comment type="caution">
    <text evidence="1">The sequence shown here is derived from an EMBL/GenBank/DDBJ whole genome shotgun (WGS) entry which is preliminary data.</text>
</comment>
<accession>A0ABU5MWW8</accession>
<evidence type="ECO:0000313" key="1">
    <source>
        <dbReference type="EMBL" id="MDZ8118700.1"/>
    </source>
</evidence>
<organism evidence="1 2">
    <name type="scientific">Pontiella agarivorans</name>
    <dbReference type="NCBI Taxonomy" id="3038953"/>
    <lineage>
        <taxon>Bacteria</taxon>
        <taxon>Pseudomonadati</taxon>
        <taxon>Kiritimatiellota</taxon>
        <taxon>Kiritimatiellia</taxon>
        <taxon>Kiritimatiellales</taxon>
        <taxon>Pontiellaceae</taxon>
        <taxon>Pontiella</taxon>
    </lineage>
</organism>
<dbReference type="SUPFAM" id="SSF81301">
    <property type="entry name" value="Nucleotidyltransferase"/>
    <property type="match status" value="1"/>
</dbReference>
<evidence type="ECO:0008006" key="3">
    <source>
        <dbReference type="Google" id="ProtNLM"/>
    </source>
</evidence>
<sequence length="325" mass="37571">MAKYTIKGSEELDARIDDDLEQIRSAVAPHCDAGILLGGYGRGEGTPFIKADGSQEPFNDYDMIVIVSTVNNVVKARFQRLEQELTEAIGLRVDLCPYARHRLPGCEFSLLNYEMKYSHMVIWGEDTILDAMPNYRHQAIPLSEGSRLLMNRGKLLLDIKRRLATAKPFTEEERVRFIKFISKVLLAFGDCALLAAGSYDISYETKKTRISKIGNPPDRDFIIAGYMCAIDLKEWGDYHALQTLDIEEQVKKTIDVFCRFLPWYRRQYDMRECSIPKAIALNAVWNKRFSMRHPREALYDALTELLQDQSTMSHERFYELQRRFS</sequence>
<protein>
    <recommendedName>
        <fullName evidence="3">Polymerase nucleotidyl transferase domain-containing protein</fullName>
    </recommendedName>
</protein>
<evidence type="ECO:0000313" key="2">
    <source>
        <dbReference type="Proteomes" id="UP001290861"/>
    </source>
</evidence>
<name>A0ABU5MWW8_9BACT</name>
<dbReference type="Proteomes" id="UP001290861">
    <property type="component" value="Unassembled WGS sequence"/>
</dbReference>
<keyword evidence="2" id="KW-1185">Reference proteome</keyword>
<reference evidence="1 2" key="1">
    <citation type="journal article" date="2024" name="Appl. Environ. Microbiol.">
        <title>Pontiella agarivorans sp. nov., a novel marine anaerobic bacterium capable of degrading macroalgal polysaccharides and fixing nitrogen.</title>
        <authorList>
            <person name="Liu N."/>
            <person name="Kivenson V."/>
            <person name="Peng X."/>
            <person name="Cui Z."/>
            <person name="Lankiewicz T.S."/>
            <person name="Gosselin K.M."/>
            <person name="English C.J."/>
            <person name="Blair E.M."/>
            <person name="O'Malley M.A."/>
            <person name="Valentine D.L."/>
        </authorList>
    </citation>
    <scope>NUCLEOTIDE SEQUENCE [LARGE SCALE GENOMIC DNA]</scope>
    <source>
        <strain evidence="1 2">NLcol2</strain>
    </source>
</reference>
<gene>
    <name evidence="1" type="ORF">P9H32_08665</name>
</gene>
<dbReference type="RefSeq" id="WP_322608498.1">
    <property type="nucleotide sequence ID" value="NZ_JARVCO010000010.1"/>
</dbReference>
<dbReference type="EMBL" id="JARVCO010000010">
    <property type="protein sequence ID" value="MDZ8118700.1"/>
    <property type="molecule type" value="Genomic_DNA"/>
</dbReference>